<dbReference type="AlphaFoldDB" id="A0A5C3M290"/>
<dbReference type="EMBL" id="ML213604">
    <property type="protein sequence ID" value="TFK38268.1"/>
    <property type="molecule type" value="Genomic_DNA"/>
</dbReference>
<sequence length="270" mass="31674">SQLKKILFDQACSKRHCLNSQSYTSAALLLLKNINQQSTLTQEMDNWQECTEIFTMWIFLLEKGIPTEELIHLLDSIADDIIGWPPNYTYPIEDEITVYPNNSNYMISRDTPPRLSVIFNDDAADLYLGPSNQIIIFEDFISTLQRWQDEYSEINQLIESKGLVEKWEIILQRVEYHAQHYVRICWSKEEEFLQLIESIKNKLDCPNKVYLIQMAIKQICQIPDLEEVLQESEESQKDLFHSDNDMENVWGEASSEGSQKEDNFGWEEET</sequence>
<dbReference type="Proteomes" id="UP000308652">
    <property type="component" value="Unassembled WGS sequence"/>
</dbReference>
<evidence type="ECO:0000256" key="1">
    <source>
        <dbReference type="SAM" id="MobiDB-lite"/>
    </source>
</evidence>
<reference evidence="2 3" key="1">
    <citation type="journal article" date="2019" name="Nat. Ecol. Evol.">
        <title>Megaphylogeny resolves global patterns of mushroom evolution.</title>
        <authorList>
            <person name="Varga T."/>
            <person name="Krizsan K."/>
            <person name="Foldi C."/>
            <person name="Dima B."/>
            <person name="Sanchez-Garcia M."/>
            <person name="Sanchez-Ramirez S."/>
            <person name="Szollosi G.J."/>
            <person name="Szarkandi J.G."/>
            <person name="Papp V."/>
            <person name="Albert L."/>
            <person name="Andreopoulos W."/>
            <person name="Angelini C."/>
            <person name="Antonin V."/>
            <person name="Barry K.W."/>
            <person name="Bougher N.L."/>
            <person name="Buchanan P."/>
            <person name="Buyck B."/>
            <person name="Bense V."/>
            <person name="Catcheside P."/>
            <person name="Chovatia M."/>
            <person name="Cooper J."/>
            <person name="Damon W."/>
            <person name="Desjardin D."/>
            <person name="Finy P."/>
            <person name="Geml J."/>
            <person name="Haridas S."/>
            <person name="Hughes K."/>
            <person name="Justo A."/>
            <person name="Karasinski D."/>
            <person name="Kautmanova I."/>
            <person name="Kiss B."/>
            <person name="Kocsube S."/>
            <person name="Kotiranta H."/>
            <person name="LaButti K.M."/>
            <person name="Lechner B.E."/>
            <person name="Liimatainen K."/>
            <person name="Lipzen A."/>
            <person name="Lukacs Z."/>
            <person name="Mihaltcheva S."/>
            <person name="Morgado L.N."/>
            <person name="Niskanen T."/>
            <person name="Noordeloos M.E."/>
            <person name="Ohm R.A."/>
            <person name="Ortiz-Santana B."/>
            <person name="Ovrebo C."/>
            <person name="Racz N."/>
            <person name="Riley R."/>
            <person name="Savchenko A."/>
            <person name="Shiryaev A."/>
            <person name="Soop K."/>
            <person name="Spirin V."/>
            <person name="Szebenyi C."/>
            <person name="Tomsovsky M."/>
            <person name="Tulloss R.E."/>
            <person name="Uehling J."/>
            <person name="Grigoriev I.V."/>
            <person name="Vagvolgyi C."/>
            <person name="Papp T."/>
            <person name="Martin F.M."/>
            <person name="Miettinen O."/>
            <person name="Hibbett D.S."/>
            <person name="Nagy L.G."/>
        </authorList>
    </citation>
    <scope>NUCLEOTIDE SEQUENCE [LARGE SCALE GENOMIC DNA]</scope>
    <source>
        <strain evidence="2 3">CBS 166.37</strain>
    </source>
</reference>
<feature type="non-terminal residue" evidence="2">
    <location>
        <position position="1"/>
    </location>
</feature>
<keyword evidence="3" id="KW-1185">Reference proteome</keyword>
<name>A0A5C3M290_9AGAR</name>
<evidence type="ECO:0000313" key="3">
    <source>
        <dbReference type="Proteomes" id="UP000308652"/>
    </source>
</evidence>
<feature type="region of interest" description="Disordered" evidence="1">
    <location>
        <begin position="249"/>
        <end position="270"/>
    </location>
</feature>
<proteinExistence type="predicted"/>
<protein>
    <submittedName>
        <fullName evidence="2">Uncharacterized protein</fullName>
    </submittedName>
</protein>
<accession>A0A5C3M290</accession>
<organism evidence="2 3">
    <name type="scientific">Crucibulum laeve</name>
    <dbReference type="NCBI Taxonomy" id="68775"/>
    <lineage>
        <taxon>Eukaryota</taxon>
        <taxon>Fungi</taxon>
        <taxon>Dikarya</taxon>
        <taxon>Basidiomycota</taxon>
        <taxon>Agaricomycotina</taxon>
        <taxon>Agaricomycetes</taxon>
        <taxon>Agaricomycetidae</taxon>
        <taxon>Agaricales</taxon>
        <taxon>Agaricineae</taxon>
        <taxon>Nidulariaceae</taxon>
        <taxon>Crucibulum</taxon>
    </lineage>
</organism>
<evidence type="ECO:0000313" key="2">
    <source>
        <dbReference type="EMBL" id="TFK38268.1"/>
    </source>
</evidence>
<gene>
    <name evidence="2" type="ORF">BDQ12DRAFT_748741</name>
</gene>